<dbReference type="GO" id="GO:0006508">
    <property type="term" value="P:proteolysis"/>
    <property type="evidence" value="ECO:0007669"/>
    <property type="project" value="UniProtKB-KW"/>
</dbReference>
<organism evidence="16 17">
    <name type="scientific">Hymenobacter oligotrophus</name>
    <dbReference type="NCBI Taxonomy" id="2319843"/>
    <lineage>
        <taxon>Bacteria</taxon>
        <taxon>Pseudomonadati</taxon>
        <taxon>Bacteroidota</taxon>
        <taxon>Cytophagia</taxon>
        <taxon>Cytophagales</taxon>
        <taxon>Hymenobacteraceae</taxon>
        <taxon>Hymenobacter</taxon>
    </lineage>
</organism>
<dbReference type="PRINTS" id="PR00756">
    <property type="entry name" value="ALADIPTASE"/>
</dbReference>
<feature type="active site" description="Proton acceptor" evidence="12">
    <location>
        <position position="290"/>
    </location>
</feature>
<accession>A0A3B7QTA0</accession>
<dbReference type="Gene3D" id="3.30.2010.30">
    <property type="match status" value="1"/>
</dbReference>
<comment type="subcellular location">
    <subcellularLocation>
        <location evidence="2">Cytoplasm</location>
    </subcellularLocation>
</comment>
<evidence type="ECO:0000256" key="6">
    <source>
        <dbReference type="ARBA" id="ARBA00022490"/>
    </source>
</evidence>
<dbReference type="InterPro" id="IPR038502">
    <property type="entry name" value="M1_LTA-4_hydro/amino_C_sf"/>
</dbReference>
<protein>
    <recommendedName>
        <fullName evidence="5">Aminopeptidase N</fullName>
        <ecNumber evidence="4">3.4.11.2</ecNumber>
    </recommendedName>
</protein>
<dbReference type="PANTHER" id="PTHR45726">
    <property type="entry name" value="LEUKOTRIENE A-4 HYDROLASE"/>
    <property type="match status" value="1"/>
</dbReference>
<dbReference type="Gene3D" id="1.25.40.320">
    <property type="entry name" value="Peptidase M1, leukotriene A4 hydrolase/aminopeptidase C-terminal domain"/>
    <property type="match status" value="1"/>
</dbReference>
<dbReference type="Gene3D" id="2.60.40.1730">
    <property type="entry name" value="tricorn interacting facor f3 domain"/>
    <property type="match status" value="1"/>
</dbReference>
<evidence type="ECO:0000256" key="12">
    <source>
        <dbReference type="PIRSR" id="PIRSR634015-1"/>
    </source>
</evidence>
<keyword evidence="7" id="KW-0645">Protease</keyword>
<evidence type="ECO:0000256" key="5">
    <source>
        <dbReference type="ARBA" id="ARBA00015611"/>
    </source>
</evidence>
<gene>
    <name evidence="16" type="ORF">D3Y59_03650</name>
</gene>
<evidence type="ECO:0000256" key="1">
    <source>
        <dbReference type="ARBA" id="ARBA00000098"/>
    </source>
</evidence>
<keyword evidence="9" id="KW-0378">Hydrolase</keyword>
<dbReference type="EMBL" id="CP032317">
    <property type="protein sequence ID" value="AYA36238.1"/>
    <property type="molecule type" value="Genomic_DNA"/>
</dbReference>
<comment type="cofactor">
    <cofactor evidence="14">
        <name>Zn(2+)</name>
        <dbReference type="ChEBI" id="CHEBI:29105"/>
    </cofactor>
    <text evidence="14">Binds 1 zinc ion per subunit.</text>
</comment>
<evidence type="ECO:0000259" key="15">
    <source>
        <dbReference type="SMART" id="SM01263"/>
    </source>
</evidence>
<dbReference type="GO" id="GO:0008237">
    <property type="term" value="F:metallopeptidase activity"/>
    <property type="evidence" value="ECO:0007669"/>
    <property type="project" value="UniProtKB-KW"/>
</dbReference>
<dbReference type="AlphaFoldDB" id="A0A3B7QTA0"/>
<dbReference type="OrthoDB" id="100605at2"/>
<dbReference type="Proteomes" id="UP000262802">
    <property type="component" value="Chromosome"/>
</dbReference>
<dbReference type="GO" id="GO:0016285">
    <property type="term" value="F:alanyl aminopeptidase activity"/>
    <property type="evidence" value="ECO:0007669"/>
    <property type="project" value="UniProtKB-EC"/>
</dbReference>
<evidence type="ECO:0000313" key="16">
    <source>
        <dbReference type="EMBL" id="AYA36238.1"/>
    </source>
</evidence>
<dbReference type="InterPro" id="IPR034015">
    <property type="entry name" value="M1_LTA4H"/>
</dbReference>
<keyword evidence="8 14" id="KW-0479">Metal-binding</keyword>
<dbReference type="InterPro" id="IPR049980">
    <property type="entry name" value="LTA4H_cat"/>
</dbReference>
<dbReference type="InterPro" id="IPR027268">
    <property type="entry name" value="Peptidase_M4/M1_CTD_sf"/>
</dbReference>
<dbReference type="InterPro" id="IPR015211">
    <property type="entry name" value="Peptidase_M1_C"/>
</dbReference>
<evidence type="ECO:0000256" key="2">
    <source>
        <dbReference type="ARBA" id="ARBA00004496"/>
    </source>
</evidence>
<dbReference type="RefSeq" id="WP_119443824.1">
    <property type="nucleotide sequence ID" value="NZ_CP032317.1"/>
</dbReference>
<dbReference type="GO" id="GO:0005737">
    <property type="term" value="C:cytoplasm"/>
    <property type="evidence" value="ECO:0007669"/>
    <property type="project" value="UniProtKB-SubCell"/>
</dbReference>
<feature type="domain" description="Peptidase M1 leukotriene A4 hydrolase/aminopeptidase C-terminal" evidence="15">
    <location>
        <begin position="456"/>
        <end position="594"/>
    </location>
</feature>
<evidence type="ECO:0000256" key="3">
    <source>
        <dbReference type="ARBA" id="ARBA00010136"/>
    </source>
</evidence>
<keyword evidence="17" id="KW-1185">Reference proteome</keyword>
<sequence length="600" mass="66468">MAEKLLASDPHSCARPQEAVVRHLELQLTVDFAGKRLQGKATWHVAVQPGITELWLDTRDLAIEAVTLDDDATLTAFDLGDADPVLGRPMRIRVHPTTRTVTVLYRTAPEAAALQWLTPEQTAGKQHPFLFTQSQAILARTWIPCQDSPGVRFTYDATVQGPAELLALMSAENPQQRSASGAYTFRMPQPIPSYLMALAVGDLQFQALSHRTGIYAEPATLPKATHEFADLEQMVAAAEELYGPYRWERYDLLVLPPSFPFGGMENPRLTFVTPTILAGDRSLTSLVAHELAHSWSGNLVTNATWNDFWLNEGFTVYFERRIMERLYGRPYADMLQVLGQTALHHTIAELGADSPDTHLHLQLAGRDPDEGLNEIAYEKGNYLLLTLEQLVGRGKLDAFITQYFAEHAFQSMDTAHFVGYLRRNLLEQIPGTEAQLQLEQWINAPGIPPVAPPVQSERFAGVEAALQSWRHGATPTSLETGTWSTHEWVHFLHGIPEHITAEQLADLDNAFGFTNSGNAEILTAWLPLAIGANYEPANAALQDFLTRVGRRKFLLPLYKALLATPAGQARAQQLYAQARGNYHSVSTSTLDTLVGKPTLA</sequence>
<feature type="binding site" evidence="14">
    <location>
        <position position="293"/>
    </location>
    <ligand>
        <name>Zn(2+)</name>
        <dbReference type="ChEBI" id="CHEBI:29105"/>
        <note>catalytic</note>
    </ligand>
</feature>
<dbReference type="FunFam" id="3.30.2010.30:FF:000001">
    <property type="entry name" value="Leukotriene A(4) hydrolase"/>
    <property type="match status" value="1"/>
</dbReference>
<keyword evidence="6" id="KW-0963">Cytoplasm</keyword>
<evidence type="ECO:0000313" key="17">
    <source>
        <dbReference type="Proteomes" id="UP000262802"/>
    </source>
</evidence>
<dbReference type="Gene3D" id="1.10.390.10">
    <property type="entry name" value="Neutral Protease Domain 2"/>
    <property type="match status" value="1"/>
</dbReference>
<evidence type="ECO:0000256" key="7">
    <source>
        <dbReference type="ARBA" id="ARBA00022670"/>
    </source>
</evidence>
<evidence type="ECO:0000256" key="9">
    <source>
        <dbReference type="ARBA" id="ARBA00022801"/>
    </source>
</evidence>
<evidence type="ECO:0000256" key="11">
    <source>
        <dbReference type="ARBA" id="ARBA00023049"/>
    </source>
</evidence>
<evidence type="ECO:0000256" key="10">
    <source>
        <dbReference type="ARBA" id="ARBA00022833"/>
    </source>
</evidence>
<dbReference type="Pfam" id="PF17900">
    <property type="entry name" value="Peptidase_M1_N"/>
    <property type="match status" value="1"/>
</dbReference>
<evidence type="ECO:0000256" key="4">
    <source>
        <dbReference type="ARBA" id="ARBA00012564"/>
    </source>
</evidence>
<evidence type="ECO:0000256" key="14">
    <source>
        <dbReference type="PIRSR" id="PIRSR634015-3"/>
    </source>
</evidence>
<dbReference type="Pfam" id="PF09127">
    <property type="entry name" value="Leuk-A4-hydro_C"/>
    <property type="match status" value="1"/>
</dbReference>
<dbReference type="SUPFAM" id="SSF63737">
    <property type="entry name" value="Leukotriene A4 hydrolase N-terminal domain"/>
    <property type="match status" value="1"/>
</dbReference>
<feature type="binding site" evidence="14">
    <location>
        <position position="289"/>
    </location>
    <ligand>
        <name>Zn(2+)</name>
        <dbReference type="ChEBI" id="CHEBI:29105"/>
        <note>catalytic</note>
    </ligand>
</feature>
<dbReference type="KEGG" id="hyh:D3Y59_03650"/>
<name>A0A3B7QTA0_9BACT</name>
<dbReference type="GO" id="GO:0008270">
    <property type="term" value="F:zinc ion binding"/>
    <property type="evidence" value="ECO:0007669"/>
    <property type="project" value="InterPro"/>
</dbReference>
<dbReference type="SUPFAM" id="SSF48371">
    <property type="entry name" value="ARM repeat"/>
    <property type="match status" value="1"/>
</dbReference>
<comment type="catalytic activity">
    <reaction evidence="1">
        <text>Release of an N-terminal amino acid, Xaa-|-Yaa- from a peptide, amide or arylamide. Xaa is preferably Ala, but may be most amino acids including Pro (slow action). When a terminal hydrophobic residue is followed by a prolyl residue, the two may be released as an intact Xaa-Pro dipeptide.</text>
        <dbReference type="EC" id="3.4.11.2"/>
    </reaction>
</comment>
<feature type="active site" description="Proton donor" evidence="12">
    <location>
        <position position="377"/>
    </location>
</feature>
<dbReference type="Pfam" id="PF01433">
    <property type="entry name" value="Peptidase_M1"/>
    <property type="match status" value="1"/>
</dbReference>
<dbReference type="EC" id="3.4.11.2" evidence="4"/>
<keyword evidence="10 14" id="KW-0862">Zinc</keyword>
<dbReference type="CDD" id="cd09599">
    <property type="entry name" value="M1_LTA4H"/>
    <property type="match status" value="1"/>
</dbReference>
<dbReference type="InterPro" id="IPR014782">
    <property type="entry name" value="Peptidase_M1_dom"/>
</dbReference>
<feature type="binding site" evidence="14">
    <location>
        <position position="312"/>
    </location>
    <ligand>
        <name>Zn(2+)</name>
        <dbReference type="ChEBI" id="CHEBI:29105"/>
        <note>catalytic</note>
    </ligand>
</feature>
<dbReference type="InterPro" id="IPR001930">
    <property type="entry name" value="Peptidase_M1"/>
</dbReference>
<proteinExistence type="inferred from homology"/>
<feature type="binding site" evidence="13">
    <location>
        <begin position="133"/>
        <end position="135"/>
    </location>
    <ligand>
        <name>a peptide</name>
        <dbReference type="ChEBI" id="CHEBI:60466"/>
    </ligand>
</feature>
<dbReference type="InterPro" id="IPR045357">
    <property type="entry name" value="Aminopeptidase_N-like_N"/>
</dbReference>
<feature type="binding site" evidence="13">
    <location>
        <begin position="550"/>
        <end position="552"/>
    </location>
    <ligand>
        <name>a peptide</name>
        <dbReference type="ChEBI" id="CHEBI:60466"/>
    </ligand>
</feature>
<dbReference type="SMART" id="SM01263">
    <property type="entry name" value="Leuk-A4-hydro_C"/>
    <property type="match status" value="1"/>
</dbReference>
<dbReference type="SUPFAM" id="SSF55486">
    <property type="entry name" value="Metalloproteases ('zincins'), catalytic domain"/>
    <property type="match status" value="1"/>
</dbReference>
<evidence type="ECO:0000256" key="13">
    <source>
        <dbReference type="PIRSR" id="PIRSR634015-2"/>
    </source>
</evidence>
<dbReference type="InterPro" id="IPR042097">
    <property type="entry name" value="Aminopeptidase_N-like_N_sf"/>
</dbReference>
<reference evidence="16 17" key="1">
    <citation type="submission" date="2018-09" db="EMBL/GenBank/DDBJ databases">
        <title>Hymenobacter medium sp. nov., isolated from R2A medium.</title>
        <authorList>
            <person name="Yingchao G."/>
        </authorList>
    </citation>
    <scope>NUCLEOTIDE SEQUENCE [LARGE SCALE GENOMIC DNA]</scope>
    <source>
        <strain evidence="17">sh-6</strain>
    </source>
</reference>
<dbReference type="PANTHER" id="PTHR45726:SF3">
    <property type="entry name" value="LEUKOTRIENE A-4 HYDROLASE"/>
    <property type="match status" value="1"/>
</dbReference>
<evidence type="ECO:0000256" key="8">
    <source>
        <dbReference type="ARBA" id="ARBA00022723"/>
    </source>
</evidence>
<comment type="similarity">
    <text evidence="3">Belongs to the peptidase M1 family.</text>
</comment>
<feature type="binding site" evidence="13">
    <location>
        <begin position="260"/>
        <end position="265"/>
    </location>
    <ligand>
        <name>a peptide</name>
        <dbReference type="ChEBI" id="CHEBI:60466"/>
    </ligand>
</feature>
<keyword evidence="11" id="KW-0482">Metalloprotease</keyword>
<dbReference type="InterPro" id="IPR016024">
    <property type="entry name" value="ARM-type_fold"/>
</dbReference>